<gene>
    <name evidence="1" type="ORF">BV25DRAFT_1828952</name>
</gene>
<protein>
    <submittedName>
        <fullName evidence="1">Glutaredoxin</fullName>
    </submittedName>
</protein>
<evidence type="ECO:0000313" key="1">
    <source>
        <dbReference type="EMBL" id="KAI0059429.1"/>
    </source>
</evidence>
<sequence length="99" mass="10850">MSVKQLVDSAIAENSVTIFSKSYCPYCKRAKALIASELPNAQVKIFELDEIDEGSDIQAYLADLTGQRTVPNVFIKQQHIGGSDDLAAAHREKGIKNLL</sequence>
<dbReference type="EMBL" id="MU277226">
    <property type="protein sequence ID" value="KAI0059429.1"/>
    <property type="molecule type" value="Genomic_DNA"/>
</dbReference>
<dbReference type="Proteomes" id="UP000814140">
    <property type="component" value="Unassembled WGS sequence"/>
</dbReference>
<reference evidence="1" key="1">
    <citation type="submission" date="2021-03" db="EMBL/GenBank/DDBJ databases">
        <authorList>
            <consortium name="DOE Joint Genome Institute"/>
            <person name="Ahrendt S."/>
            <person name="Looney B.P."/>
            <person name="Miyauchi S."/>
            <person name="Morin E."/>
            <person name="Drula E."/>
            <person name="Courty P.E."/>
            <person name="Chicoki N."/>
            <person name="Fauchery L."/>
            <person name="Kohler A."/>
            <person name="Kuo A."/>
            <person name="Labutti K."/>
            <person name="Pangilinan J."/>
            <person name="Lipzen A."/>
            <person name="Riley R."/>
            <person name="Andreopoulos W."/>
            <person name="He G."/>
            <person name="Johnson J."/>
            <person name="Barry K.W."/>
            <person name="Grigoriev I.V."/>
            <person name="Nagy L."/>
            <person name="Hibbett D."/>
            <person name="Henrissat B."/>
            <person name="Matheny P.B."/>
            <person name="Labbe J."/>
            <person name="Martin F."/>
        </authorList>
    </citation>
    <scope>NUCLEOTIDE SEQUENCE</scope>
    <source>
        <strain evidence="1">HHB10654</strain>
    </source>
</reference>
<evidence type="ECO:0000313" key="2">
    <source>
        <dbReference type="Proteomes" id="UP000814140"/>
    </source>
</evidence>
<keyword evidence="2" id="KW-1185">Reference proteome</keyword>
<comment type="caution">
    <text evidence="1">The sequence shown here is derived from an EMBL/GenBank/DDBJ whole genome shotgun (WGS) entry which is preliminary data.</text>
</comment>
<accession>A0ACB8SST1</accession>
<name>A0ACB8SST1_9AGAM</name>
<proteinExistence type="predicted"/>
<reference evidence="1" key="2">
    <citation type="journal article" date="2022" name="New Phytol.">
        <title>Evolutionary transition to the ectomycorrhizal habit in the genomes of a hyperdiverse lineage of mushroom-forming fungi.</title>
        <authorList>
            <person name="Looney B."/>
            <person name="Miyauchi S."/>
            <person name="Morin E."/>
            <person name="Drula E."/>
            <person name="Courty P.E."/>
            <person name="Kohler A."/>
            <person name="Kuo A."/>
            <person name="LaButti K."/>
            <person name="Pangilinan J."/>
            <person name="Lipzen A."/>
            <person name="Riley R."/>
            <person name="Andreopoulos W."/>
            <person name="He G."/>
            <person name="Johnson J."/>
            <person name="Nolan M."/>
            <person name="Tritt A."/>
            <person name="Barry K.W."/>
            <person name="Grigoriev I.V."/>
            <person name="Nagy L.G."/>
            <person name="Hibbett D."/>
            <person name="Henrissat B."/>
            <person name="Matheny P.B."/>
            <person name="Labbe J."/>
            <person name="Martin F.M."/>
        </authorList>
    </citation>
    <scope>NUCLEOTIDE SEQUENCE</scope>
    <source>
        <strain evidence="1">HHB10654</strain>
    </source>
</reference>
<organism evidence="1 2">
    <name type="scientific">Artomyces pyxidatus</name>
    <dbReference type="NCBI Taxonomy" id="48021"/>
    <lineage>
        <taxon>Eukaryota</taxon>
        <taxon>Fungi</taxon>
        <taxon>Dikarya</taxon>
        <taxon>Basidiomycota</taxon>
        <taxon>Agaricomycotina</taxon>
        <taxon>Agaricomycetes</taxon>
        <taxon>Russulales</taxon>
        <taxon>Auriscalpiaceae</taxon>
        <taxon>Artomyces</taxon>
    </lineage>
</organism>